<protein>
    <submittedName>
        <fullName evidence="1">GLPGLI family protein</fullName>
    </submittedName>
</protein>
<name>A0ABR8Z7J8_9FLAO</name>
<evidence type="ECO:0000313" key="2">
    <source>
        <dbReference type="Proteomes" id="UP000637299"/>
    </source>
</evidence>
<dbReference type="Proteomes" id="UP000637299">
    <property type="component" value="Unassembled WGS sequence"/>
</dbReference>
<proteinExistence type="predicted"/>
<reference evidence="1 2" key="1">
    <citation type="submission" date="2020-09" db="EMBL/GenBank/DDBJ databases">
        <title>Genome seq and assembly of Chryseobacterium sp.</title>
        <authorList>
            <person name="Chhetri G."/>
        </authorList>
    </citation>
    <scope>NUCLEOTIDE SEQUENCE [LARGE SCALE GENOMIC DNA]</scope>
    <source>
        <strain evidence="1 2">GCR10</strain>
    </source>
</reference>
<evidence type="ECO:0000313" key="1">
    <source>
        <dbReference type="EMBL" id="MBD8081278.1"/>
    </source>
</evidence>
<organism evidence="1 2">
    <name type="scientific">Chryseobacterium caseinilyticum</name>
    <dbReference type="NCBI Taxonomy" id="2771428"/>
    <lineage>
        <taxon>Bacteria</taxon>
        <taxon>Pseudomonadati</taxon>
        <taxon>Bacteroidota</taxon>
        <taxon>Flavobacteriia</taxon>
        <taxon>Flavobacteriales</taxon>
        <taxon>Weeksellaceae</taxon>
        <taxon>Chryseobacterium group</taxon>
        <taxon>Chryseobacterium</taxon>
    </lineage>
</organism>
<dbReference type="NCBIfam" id="TIGR01200">
    <property type="entry name" value="GLPGLI"/>
    <property type="match status" value="1"/>
</dbReference>
<comment type="caution">
    <text evidence="1">The sequence shown here is derived from an EMBL/GenBank/DDBJ whole genome shotgun (WGS) entry which is preliminary data.</text>
</comment>
<dbReference type="RefSeq" id="WP_191735077.1">
    <property type="nucleotide sequence ID" value="NZ_JACYFS010000001.1"/>
</dbReference>
<dbReference type="Pfam" id="PF09697">
    <property type="entry name" value="Porph_ging"/>
    <property type="match status" value="1"/>
</dbReference>
<dbReference type="EMBL" id="JACYFS010000001">
    <property type="protein sequence ID" value="MBD8081278.1"/>
    <property type="molecule type" value="Genomic_DNA"/>
</dbReference>
<dbReference type="InterPro" id="IPR005901">
    <property type="entry name" value="GLPGLI"/>
</dbReference>
<keyword evidence="2" id="KW-1185">Reference proteome</keyword>
<sequence>MKYFLAIFLLAFTLHSAQTKRFFYDLKYKSDSTQEDYRKKIMVLDINPNETKYYDYSFLEKDSLNKATNQTNTSWTDQIPVIRKKNSGQNINFQRVEFQIYSFPTTDKVNWKLSQETKKYAEYTIQKATTNFGGREWTAWFTKEIPLSEGPYKFTGLPGLVVLLKDSNDQFDFSLVKSINLPETYDTSNILEVRYGNSPLSITEKKFTAKKIEYFNDPFHEMREKLRDGTTKSFDNNGVRYTSSTDLIPKIKEEQEYILRHNNPIELNKAIKYSVK</sequence>
<accession>A0ABR8Z7J8</accession>
<gene>
    <name evidence="1" type="ORF">IC610_02445</name>
</gene>